<comment type="caution">
    <text evidence="1">The sequence shown here is derived from an EMBL/GenBank/DDBJ whole genome shotgun (WGS) entry which is preliminary data.</text>
</comment>
<sequence>MGDKTEKSFCRVLKLLTSACCEMPDAAQTPYPAYKSMQIQYIAEFM</sequence>
<gene>
    <name evidence="1" type="ORF">QO046_25590</name>
</gene>
<dbReference type="EMBL" id="JASMQD010000001">
    <property type="protein sequence ID" value="MDK2697645.1"/>
    <property type="molecule type" value="Genomic_DNA"/>
</dbReference>
<proteinExistence type="predicted"/>
<name>A0AAW6W644_ECOLX</name>
<organism evidence="1 2">
    <name type="scientific">Escherichia coli</name>
    <dbReference type="NCBI Taxonomy" id="562"/>
    <lineage>
        <taxon>Bacteria</taxon>
        <taxon>Pseudomonadati</taxon>
        <taxon>Pseudomonadota</taxon>
        <taxon>Gammaproteobacteria</taxon>
        <taxon>Enterobacterales</taxon>
        <taxon>Enterobacteriaceae</taxon>
        <taxon>Escherichia</taxon>
    </lineage>
</organism>
<dbReference type="Proteomes" id="UP001223829">
    <property type="component" value="Unassembled WGS sequence"/>
</dbReference>
<protein>
    <submittedName>
        <fullName evidence="1">Uncharacterized protein</fullName>
    </submittedName>
</protein>
<reference evidence="1" key="1">
    <citation type="submission" date="2023-05" db="EMBL/GenBank/DDBJ databases">
        <title>Efficient inhibition of multidrug-resistant Escherichia coli by a new antibiotic combination.</title>
        <authorList>
            <person name="Lin T."/>
        </authorList>
    </citation>
    <scope>NUCLEOTIDE SEQUENCE</scope>
    <source>
        <strain evidence="1">YmmD45</strain>
    </source>
</reference>
<evidence type="ECO:0000313" key="2">
    <source>
        <dbReference type="Proteomes" id="UP001223829"/>
    </source>
</evidence>
<dbReference type="RefSeq" id="WP_000502599.1">
    <property type="nucleotide sequence ID" value="NZ_BFGX01000076.1"/>
</dbReference>
<dbReference type="AlphaFoldDB" id="A0AAW6W644"/>
<accession>A0AAW6W644</accession>
<evidence type="ECO:0000313" key="1">
    <source>
        <dbReference type="EMBL" id="MDK2697645.1"/>
    </source>
</evidence>